<evidence type="ECO:0000313" key="3">
    <source>
        <dbReference type="Proteomes" id="UP000299102"/>
    </source>
</evidence>
<sequence>MHTQERRKNGSVEQRTNRQVIERMHTQERRKNGSVEQRTNRQVIERMHTQERRKNGSVEQRTNGQVIERMHTQERRKNGSVEQRTNRQVIERMHTQERRKNGSVEQRTNRQVIERMHTQERRKNGSVEQRTNRQSNLQRSKLFTTELLLEAERRKIAVALVLQLCVRNIKELRRHAECQVVEMADLRRGSVKAAIIILSSDADVEEDQTLNENVTAAVTKKSVSSRG</sequence>
<feature type="region of interest" description="Disordered" evidence="1">
    <location>
        <begin position="1"/>
        <end position="64"/>
    </location>
</feature>
<keyword evidence="3" id="KW-1185">Reference proteome</keyword>
<gene>
    <name evidence="2" type="ORF">EVAR_70197_1</name>
</gene>
<feature type="compositionally biased region" description="Basic and acidic residues" evidence="1">
    <location>
        <begin position="93"/>
        <end position="102"/>
    </location>
</feature>
<dbReference type="OrthoDB" id="411871at2759"/>
<dbReference type="AlphaFoldDB" id="A0A4C1ZRD5"/>
<organism evidence="2 3">
    <name type="scientific">Eumeta variegata</name>
    <name type="common">Bagworm moth</name>
    <name type="synonym">Eumeta japonica</name>
    <dbReference type="NCBI Taxonomy" id="151549"/>
    <lineage>
        <taxon>Eukaryota</taxon>
        <taxon>Metazoa</taxon>
        <taxon>Ecdysozoa</taxon>
        <taxon>Arthropoda</taxon>
        <taxon>Hexapoda</taxon>
        <taxon>Insecta</taxon>
        <taxon>Pterygota</taxon>
        <taxon>Neoptera</taxon>
        <taxon>Endopterygota</taxon>
        <taxon>Lepidoptera</taxon>
        <taxon>Glossata</taxon>
        <taxon>Ditrysia</taxon>
        <taxon>Tineoidea</taxon>
        <taxon>Psychidae</taxon>
        <taxon>Oiketicinae</taxon>
        <taxon>Eumeta</taxon>
    </lineage>
</organism>
<feature type="compositionally biased region" description="Basic and acidic residues" evidence="1">
    <location>
        <begin position="20"/>
        <end position="33"/>
    </location>
</feature>
<dbReference type="EMBL" id="BGZK01001979">
    <property type="protein sequence ID" value="GBP89155.1"/>
    <property type="molecule type" value="Genomic_DNA"/>
</dbReference>
<name>A0A4C1ZRD5_EUMVA</name>
<accession>A0A4C1ZRD5</accession>
<feature type="region of interest" description="Disordered" evidence="1">
    <location>
        <begin position="93"/>
        <end position="135"/>
    </location>
</feature>
<feature type="compositionally biased region" description="Basic and acidic residues" evidence="1">
    <location>
        <begin position="112"/>
        <end position="125"/>
    </location>
</feature>
<feature type="compositionally biased region" description="Polar residues" evidence="1">
    <location>
        <begin position="126"/>
        <end position="135"/>
    </location>
</feature>
<dbReference type="Proteomes" id="UP000299102">
    <property type="component" value="Unassembled WGS sequence"/>
</dbReference>
<evidence type="ECO:0000313" key="2">
    <source>
        <dbReference type="EMBL" id="GBP89155.1"/>
    </source>
</evidence>
<comment type="caution">
    <text evidence="2">The sequence shown here is derived from an EMBL/GenBank/DDBJ whole genome shotgun (WGS) entry which is preliminary data.</text>
</comment>
<proteinExistence type="predicted"/>
<feature type="compositionally biased region" description="Basic and acidic residues" evidence="1">
    <location>
        <begin position="1"/>
        <end position="10"/>
    </location>
</feature>
<feature type="compositionally biased region" description="Basic and acidic residues" evidence="1">
    <location>
        <begin position="43"/>
        <end position="56"/>
    </location>
</feature>
<protein>
    <submittedName>
        <fullName evidence="2">Uncharacterized protein</fullName>
    </submittedName>
</protein>
<evidence type="ECO:0000256" key="1">
    <source>
        <dbReference type="SAM" id="MobiDB-lite"/>
    </source>
</evidence>
<reference evidence="2 3" key="1">
    <citation type="journal article" date="2019" name="Commun. Biol.">
        <title>The bagworm genome reveals a unique fibroin gene that provides high tensile strength.</title>
        <authorList>
            <person name="Kono N."/>
            <person name="Nakamura H."/>
            <person name="Ohtoshi R."/>
            <person name="Tomita M."/>
            <person name="Numata K."/>
            <person name="Arakawa K."/>
        </authorList>
    </citation>
    <scope>NUCLEOTIDE SEQUENCE [LARGE SCALE GENOMIC DNA]</scope>
</reference>